<evidence type="ECO:0000256" key="1">
    <source>
        <dbReference type="SAM" id="MobiDB-lite"/>
    </source>
</evidence>
<gene>
    <name evidence="2" type="ORF">B0F90DRAFT_776714</name>
</gene>
<comment type="caution">
    <text evidence="2">The sequence shown here is derived from an EMBL/GenBank/DDBJ whole genome shotgun (WGS) entry which is preliminary data.</text>
</comment>
<evidence type="ECO:0000313" key="2">
    <source>
        <dbReference type="EMBL" id="KAI0306586.1"/>
    </source>
</evidence>
<sequence>MLLAAVDLRGTGCTWDRKVIPPSFTPAMEKRLFHPTSPLKALLLLSSSVDLLPSSNSNFLHIDHLTHATREHGRGFENPPGGLSCVLPANPKTGMPAHHKASRASNPASLPLEWPVSFSRPPGPCLADEASQSSSSAVADTETPVLRTMNSALAAESNAPTAQYKASMYYLRRSTSTGSSRTYPPEHMLQWGQELLMLYREPPPWSQAQLSPVVLKVAPKSRGFEGLFTVKRTDEKITRGVKKMQDMLVERHRPVQTEIDNSRDNLKASARLFTKRNPFSSSLGGLSVHVHKANEMTPAPSLHTSAAPKSVMVAPPKSLGSLKPISSLPVPIPPGPVRSAANNGGHGGQNPRLAQYGPRSGHDTSRNRKSISPIDDSHDQKGDIMVAAAGNSERAQADPAAKKRSRAEASTVGRKRQKYENEMRMRSLTGPL</sequence>
<name>A0AAD4QS59_9AGAM</name>
<proteinExistence type="predicted"/>
<dbReference type="AlphaFoldDB" id="A0AAD4QS59"/>
<keyword evidence="3" id="KW-1185">Reference proteome</keyword>
<dbReference type="Proteomes" id="UP001203297">
    <property type="component" value="Unassembled WGS sequence"/>
</dbReference>
<reference evidence="2" key="1">
    <citation type="journal article" date="2022" name="New Phytol.">
        <title>Evolutionary transition to the ectomycorrhizal habit in the genomes of a hyperdiverse lineage of mushroom-forming fungi.</title>
        <authorList>
            <person name="Looney B."/>
            <person name="Miyauchi S."/>
            <person name="Morin E."/>
            <person name="Drula E."/>
            <person name="Courty P.E."/>
            <person name="Kohler A."/>
            <person name="Kuo A."/>
            <person name="LaButti K."/>
            <person name="Pangilinan J."/>
            <person name="Lipzen A."/>
            <person name="Riley R."/>
            <person name="Andreopoulos W."/>
            <person name="He G."/>
            <person name="Johnson J."/>
            <person name="Nolan M."/>
            <person name="Tritt A."/>
            <person name="Barry K.W."/>
            <person name="Grigoriev I.V."/>
            <person name="Nagy L.G."/>
            <person name="Hibbett D."/>
            <person name="Henrissat B."/>
            <person name="Matheny P.B."/>
            <person name="Labbe J."/>
            <person name="Martin F.M."/>
        </authorList>
    </citation>
    <scope>NUCLEOTIDE SEQUENCE</scope>
    <source>
        <strain evidence="2">BPL690</strain>
    </source>
</reference>
<organism evidence="2 3">
    <name type="scientific">Multifurca ochricompacta</name>
    <dbReference type="NCBI Taxonomy" id="376703"/>
    <lineage>
        <taxon>Eukaryota</taxon>
        <taxon>Fungi</taxon>
        <taxon>Dikarya</taxon>
        <taxon>Basidiomycota</taxon>
        <taxon>Agaricomycotina</taxon>
        <taxon>Agaricomycetes</taxon>
        <taxon>Russulales</taxon>
        <taxon>Russulaceae</taxon>
        <taxon>Multifurca</taxon>
    </lineage>
</organism>
<accession>A0AAD4QS59</accession>
<protein>
    <submittedName>
        <fullName evidence="2">Uncharacterized protein</fullName>
    </submittedName>
</protein>
<dbReference type="EMBL" id="WTXG01000003">
    <property type="protein sequence ID" value="KAI0306586.1"/>
    <property type="molecule type" value="Genomic_DNA"/>
</dbReference>
<evidence type="ECO:0000313" key="3">
    <source>
        <dbReference type="Proteomes" id="UP001203297"/>
    </source>
</evidence>
<feature type="region of interest" description="Disordered" evidence="1">
    <location>
        <begin position="325"/>
        <end position="432"/>
    </location>
</feature>